<dbReference type="AlphaFoldDB" id="A0A388JZC9"/>
<evidence type="ECO:0000313" key="4">
    <source>
        <dbReference type="Proteomes" id="UP000265515"/>
    </source>
</evidence>
<dbReference type="InterPro" id="IPR000477">
    <property type="entry name" value="RT_dom"/>
</dbReference>
<dbReference type="Gramene" id="GBG63148">
    <property type="protein sequence ID" value="GBG63148"/>
    <property type="gene ID" value="CBR_g36917"/>
</dbReference>
<dbReference type="Proteomes" id="UP000265515">
    <property type="component" value="Unassembled WGS sequence"/>
</dbReference>
<dbReference type="InterPro" id="IPR053134">
    <property type="entry name" value="RNA-dir_DNA_polymerase"/>
</dbReference>
<protein>
    <recommendedName>
        <fullName evidence="2">Reverse transcriptase domain-containing protein</fullName>
    </recommendedName>
</protein>
<dbReference type="Pfam" id="PF00078">
    <property type="entry name" value="RVT_1"/>
    <property type="match status" value="1"/>
</dbReference>
<evidence type="ECO:0000259" key="2">
    <source>
        <dbReference type="PROSITE" id="PS50878"/>
    </source>
</evidence>
<feature type="region of interest" description="Disordered" evidence="1">
    <location>
        <begin position="331"/>
        <end position="425"/>
    </location>
</feature>
<feature type="compositionally biased region" description="Basic and acidic residues" evidence="1">
    <location>
        <begin position="416"/>
        <end position="425"/>
    </location>
</feature>
<dbReference type="OrthoDB" id="3929326at2759"/>
<comment type="caution">
    <text evidence="3">The sequence shown here is derived from an EMBL/GenBank/DDBJ whole genome shotgun (WGS) entry which is preliminary data.</text>
</comment>
<dbReference type="Gene3D" id="3.30.70.270">
    <property type="match status" value="2"/>
</dbReference>
<evidence type="ECO:0000256" key="1">
    <source>
        <dbReference type="SAM" id="MobiDB-lite"/>
    </source>
</evidence>
<sequence>MRRTDELFDHLAGNRFFTKIDLCGGYHQICVAAEDQPKTTFRSHFDHYEFTVMPFGLTNAPATFHTMMNDIFRGILEEYVLIYLDDILVYSRILEDHIRHIRDVLQRLRKHDFYAKLSKCRFAQRKVNFLGHHVSDQGLHMDDEKITPIAECPVPTSAKQLRSFLGLMSYYKHKEQVLGRGQVPGQAIPILPMRTAHDRRGLGVGALRNEWSQKPTTSPDKTAFVLVSASNIPTSFNVGMVNQPTQISQSSGSKTRTTVWRQVAQNAALKANHAQAGGSILASATVEKEVIEKVSELKISNQTKNKGEKDGILTKPLVELVEAATALPLNEAVTPTPNNRHITDTKNPLSKGEEIKEKGEDSKGMGRKTAGKERGLESLQAEQGKEELEEDMDEDEEDARSDASFQDSSSSFEDAVVPKEKRGSK</sequence>
<name>A0A388JZC9_CHABU</name>
<dbReference type="InterPro" id="IPR043128">
    <property type="entry name" value="Rev_trsase/Diguanyl_cyclase"/>
</dbReference>
<dbReference type="EMBL" id="BFEA01000036">
    <property type="protein sequence ID" value="GBG63148.1"/>
    <property type="molecule type" value="Genomic_DNA"/>
</dbReference>
<proteinExistence type="predicted"/>
<gene>
    <name evidence="3" type="ORF">CBR_g36917</name>
</gene>
<dbReference type="SUPFAM" id="SSF56672">
    <property type="entry name" value="DNA/RNA polymerases"/>
    <property type="match status" value="1"/>
</dbReference>
<accession>A0A388JZC9</accession>
<feature type="compositionally biased region" description="Low complexity" evidence="1">
    <location>
        <begin position="402"/>
        <end position="415"/>
    </location>
</feature>
<evidence type="ECO:0000313" key="3">
    <source>
        <dbReference type="EMBL" id="GBG63148.1"/>
    </source>
</evidence>
<dbReference type="CDD" id="cd01647">
    <property type="entry name" value="RT_LTR"/>
    <property type="match status" value="1"/>
</dbReference>
<feature type="domain" description="Reverse transcriptase" evidence="2">
    <location>
        <begin position="1"/>
        <end position="134"/>
    </location>
</feature>
<dbReference type="PANTHER" id="PTHR24559">
    <property type="entry name" value="TRANSPOSON TY3-I GAG-POL POLYPROTEIN"/>
    <property type="match status" value="1"/>
</dbReference>
<organism evidence="3 4">
    <name type="scientific">Chara braunii</name>
    <name type="common">Braun's stonewort</name>
    <dbReference type="NCBI Taxonomy" id="69332"/>
    <lineage>
        <taxon>Eukaryota</taxon>
        <taxon>Viridiplantae</taxon>
        <taxon>Streptophyta</taxon>
        <taxon>Charophyceae</taxon>
        <taxon>Charales</taxon>
        <taxon>Characeae</taxon>
        <taxon>Chara</taxon>
    </lineage>
</organism>
<dbReference type="Gene3D" id="3.10.10.10">
    <property type="entry name" value="HIV Type 1 Reverse Transcriptase, subunit A, domain 1"/>
    <property type="match status" value="1"/>
</dbReference>
<dbReference type="InterPro" id="IPR043502">
    <property type="entry name" value="DNA/RNA_pol_sf"/>
</dbReference>
<feature type="compositionally biased region" description="Acidic residues" evidence="1">
    <location>
        <begin position="387"/>
        <end position="399"/>
    </location>
</feature>
<dbReference type="PROSITE" id="PS50878">
    <property type="entry name" value="RT_POL"/>
    <property type="match status" value="1"/>
</dbReference>
<keyword evidence="4" id="KW-1185">Reference proteome</keyword>
<reference evidence="3 4" key="1">
    <citation type="journal article" date="2018" name="Cell">
        <title>The Chara Genome: Secondary Complexity and Implications for Plant Terrestrialization.</title>
        <authorList>
            <person name="Nishiyama T."/>
            <person name="Sakayama H."/>
            <person name="Vries J.D."/>
            <person name="Buschmann H."/>
            <person name="Saint-Marcoux D."/>
            <person name="Ullrich K.K."/>
            <person name="Haas F.B."/>
            <person name="Vanderstraeten L."/>
            <person name="Becker D."/>
            <person name="Lang D."/>
            <person name="Vosolsobe S."/>
            <person name="Rombauts S."/>
            <person name="Wilhelmsson P.K.I."/>
            <person name="Janitza P."/>
            <person name="Kern R."/>
            <person name="Heyl A."/>
            <person name="Rumpler F."/>
            <person name="Villalobos L.I.A.C."/>
            <person name="Clay J.M."/>
            <person name="Skokan R."/>
            <person name="Toyoda A."/>
            <person name="Suzuki Y."/>
            <person name="Kagoshima H."/>
            <person name="Schijlen E."/>
            <person name="Tajeshwar N."/>
            <person name="Catarino B."/>
            <person name="Hetherington A.J."/>
            <person name="Saltykova A."/>
            <person name="Bonnot C."/>
            <person name="Breuninger H."/>
            <person name="Symeonidi A."/>
            <person name="Radhakrishnan G.V."/>
            <person name="Van Nieuwerburgh F."/>
            <person name="Deforce D."/>
            <person name="Chang C."/>
            <person name="Karol K.G."/>
            <person name="Hedrich R."/>
            <person name="Ulvskov P."/>
            <person name="Glockner G."/>
            <person name="Delwiche C.F."/>
            <person name="Petrasek J."/>
            <person name="Van de Peer Y."/>
            <person name="Friml J."/>
            <person name="Beilby M."/>
            <person name="Dolan L."/>
            <person name="Kohara Y."/>
            <person name="Sugano S."/>
            <person name="Fujiyama A."/>
            <person name="Delaux P.-M."/>
            <person name="Quint M."/>
            <person name="TheiBen G."/>
            <person name="Hagemann M."/>
            <person name="Harholt J."/>
            <person name="Dunand C."/>
            <person name="Zachgo S."/>
            <person name="Langdale J."/>
            <person name="Maumus F."/>
            <person name="Straeten D.V.D."/>
            <person name="Gould S.B."/>
            <person name="Rensing S.A."/>
        </authorList>
    </citation>
    <scope>NUCLEOTIDE SEQUENCE [LARGE SCALE GENOMIC DNA]</scope>
    <source>
        <strain evidence="3 4">S276</strain>
    </source>
</reference>
<feature type="compositionally biased region" description="Polar residues" evidence="1">
    <location>
        <begin position="333"/>
        <end position="348"/>
    </location>
</feature>
<dbReference type="PANTHER" id="PTHR24559:SF444">
    <property type="entry name" value="REVERSE TRANSCRIPTASE DOMAIN-CONTAINING PROTEIN"/>
    <property type="match status" value="1"/>
</dbReference>
<feature type="compositionally biased region" description="Basic and acidic residues" evidence="1">
    <location>
        <begin position="351"/>
        <end position="376"/>
    </location>
</feature>